<accession>A0AAX2H107</accession>
<sequence>MKKYLLFLLGLFATALPAMAQQTEEITQEKARLPHPYNVEEDGDAKITELLKKAKKEHKKLLVQIGGNWCVWCLRFNNLVTTDPQLKTILDKKYIYYHLNYSPENKNPKAFAKYGNPGEKFGYPAFLIIDSKGTVLYTQKSEELEEGRGYSTAKVKKFLQGRL</sequence>
<feature type="chain" id="PRO_5043489017" evidence="1">
    <location>
        <begin position="21"/>
        <end position="163"/>
    </location>
</feature>
<evidence type="ECO:0000313" key="5">
    <source>
        <dbReference type="Proteomes" id="UP000215539"/>
    </source>
</evidence>
<evidence type="ECO:0000313" key="2">
    <source>
        <dbReference type="EMBL" id="AMD85795.1"/>
    </source>
</evidence>
<evidence type="ECO:0000313" key="4">
    <source>
        <dbReference type="Proteomes" id="UP000065822"/>
    </source>
</evidence>
<evidence type="ECO:0000256" key="1">
    <source>
        <dbReference type="SAM" id="SignalP"/>
    </source>
</evidence>
<dbReference type="SUPFAM" id="SSF52833">
    <property type="entry name" value="Thioredoxin-like"/>
    <property type="match status" value="1"/>
</dbReference>
<proteinExistence type="predicted"/>
<dbReference type="RefSeq" id="WP_066430716.1">
    <property type="nucleotide sequence ID" value="NZ_CP014227.1"/>
</dbReference>
<feature type="signal peptide" evidence="1">
    <location>
        <begin position="1"/>
        <end position="20"/>
    </location>
</feature>
<reference evidence="2 4" key="1">
    <citation type="submission" date="2016-02" db="EMBL/GenBank/DDBJ databases">
        <authorList>
            <person name="Holder M.E."/>
            <person name="Ajami N.J."/>
            <person name="Petrosino J.F."/>
        </authorList>
    </citation>
    <scope>NUCLEOTIDE SEQUENCE [LARGE SCALE GENOMIC DNA]</scope>
    <source>
        <strain evidence="2 4">CCUG 32990</strain>
    </source>
</reference>
<keyword evidence="4" id="KW-1185">Reference proteome</keyword>
<name>A0AAX2H107_9FLAO</name>
<dbReference type="EMBL" id="CP014227">
    <property type="protein sequence ID" value="AMD85795.1"/>
    <property type="molecule type" value="Genomic_DNA"/>
</dbReference>
<evidence type="ECO:0000313" key="3">
    <source>
        <dbReference type="EMBL" id="SNV15844.1"/>
    </source>
</evidence>
<dbReference type="Pfam" id="PF13899">
    <property type="entry name" value="Thioredoxin_7"/>
    <property type="match status" value="1"/>
</dbReference>
<keyword evidence="1" id="KW-0732">Signal</keyword>
<dbReference type="KEGG" id="chg:AXF12_09905"/>
<organism evidence="3 5">
    <name type="scientific">Capnocytophaga haemolytica</name>
    <dbReference type="NCBI Taxonomy" id="45243"/>
    <lineage>
        <taxon>Bacteria</taxon>
        <taxon>Pseudomonadati</taxon>
        <taxon>Bacteroidota</taxon>
        <taxon>Flavobacteriia</taxon>
        <taxon>Flavobacteriales</taxon>
        <taxon>Flavobacteriaceae</taxon>
        <taxon>Capnocytophaga</taxon>
    </lineage>
</organism>
<protein>
    <submittedName>
        <fullName evidence="2 3">Thioredoxin</fullName>
    </submittedName>
</protein>
<dbReference type="Proteomes" id="UP000065822">
    <property type="component" value="Chromosome"/>
</dbReference>
<dbReference type="Gene3D" id="3.40.30.10">
    <property type="entry name" value="Glutaredoxin"/>
    <property type="match status" value="1"/>
</dbReference>
<dbReference type="InterPro" id="IPR036249">
    <property type="entry name" value="Thioredoxin-like_sf"/>
</dbReference>
<dbReference type="Proteomes" id="UP000215539">
    <property type="component" value="Chromosome 1"/>
</dbReference>
<dbReference type="EMBL" id="LT906449">
    <property type="protein sequence ID" value="SNV15844.1"/>
    <property type="molecule type" value="Genomic_DNA"/>
</dbReference>
<gene>
    <name evidence="2" type="ORF">AXF12_09905</name>
    <name evidence="3" type="ORF">SAMEA44541418_02178</name>
</gene>
<dbReference type="AlphaFoldDB" id="A0AAX2H107"/>
<reference evidence="3 5" key="2">
    <citation type="submission" date="2017-06" db="EMBL/GenBank/DDBJ databases">
        <authorList>
            <consortium name="Pathogen Informatics"/>
        </authorList>
    </citation>
    <scope>NUCLEOTIDE SEQUENCE [LARGE SCALE GENOMIC DNA]</scope>
    <source>
        <strain evidence="3 5">NCTC12947</strain>
    </source>
</reference>